<feature type="transmembrane region" description="Helical" evidence="1">
    <location>
        <begin position="154"/>
        <end position="172"/>
    </location>
</feature>
<dbReference type="STRING" id="660521.SAMN04487949_2739"/>
<protein>
    <recommendedName>
        <fullName evidence="4">Rhomboid family protein</fullName>
    </recommendedName>
</protein>
<feature type="transmembrane region" description="Helical" evidence="1">
    <location>
        <begin position="7"/>
        <end position="26"/>
    </location>
</feature>
<feature type="transmembrane region" description="Helical" evidence="1">
    <location>
        <begin position="89"/>
        <end position="114"/>
    </location>
</feature>
<accession>A0A1G9WGC2</accession>
<reference evidence="3" key="1">
    <citation type="submission" date="2016-10" db="EMBL/GenBank/DDBJ databases">
        <authorList>
            <person name="Varghese N."/>
            <person name="Submissions S."/>
        </authorList>
    </citation>
    <scope>NUCLEOTIDE SEQUENCE [LARGE SCALE GENOMIC DNA]</scope>
    <source>
        <strain evidence="3">CGMCC 1.10119</strain>
    </source>
</reference>
<feature type="transmembrane region" description="Helical" evidence="1">
    <location>
        <begin position="251"/>
        <end position="272"/>
    </location>
</feature>
<keyword evidence="1" id="KW-0812">Transmembrane</keyword>
<keyword evidence="3" id="KW-1185">Reference proteome</keyword>
<dbReference type="OrthoDB" id="308439at2157"/>
<sequence>MRRRAVLRVALDLVVLVAVAGLLVAVHELLPAATQTQLAFDHGAPRPLTLVTAAYVHADDAHLLGNLLGYGTMTAVTYLVTSHLGRRRWFWWTSLCLFLLVPVLVNLANYAVLLTWFPGLTPTNRGFSGVVASFGGFLFVAAAVFVGDEYGRSVGVYVGEAAGLLVLALVTARASGTVSVLSAGLVVIGLVAAVFGVRLELKRGGVSAAADRPRRRVLADALFAGSLFALVGILVYGLVPTTVVVDGRLTNVFAHAVGFAFGVVLALATAALDGRVGADAGWPRR</sequence>
<dbReference type="RefSeq" id="WP_139173347.1">
    <property type="nucleotide sequence ID" value="NZ_FNHL01000003.1"/>
</dbReference>
<feature type="transmembrane region" description="Helical" evidence="1">
    <location>
        <begin position="126"/>
        <end position="147"/>
    </location>
</feature>
<dbReference type="EMBL" id="FNHL01000003">
    <property type="protein sequence ID" value="SDM83261.1"/>
    <property type="molecule type" value="Genomic_DNA"/>
</dbReference>
<evidence type="ECO:0000313" key="2">
    <source>
        <dbReference type="EMBL" id="SDM83261.1"/>
    </source>
</evidence>
<feature type="transmembrane region" description="Helical" evidence="1">
    <location>
        <begin position="61"/>
        <end position="80"/>
    </location>
</feature>
<evidence type="ECO:0008006" key="4">
    <source>
        <dbReference type="Google" id="ProtNLM"/>
    </source>
</evidence>
<dbReference type="AlphaFoldDB" id="A0A1G9WGC2"/>
<evidence type="ECO:0000256" key="1">
    <source>
        <dbReference type="SAM" id="Phobius"/>
    </source>
</evidence>
<organism evidence="2 3">
    <name type="scientific">Halogranum gelatinilyticum</name>
    <dbReference type="NCBI Taxonomy" id="660521"/>
    <lineage>
        <taxon>Archaea</taxon>
        <taxon>Methanobacteriati</taxon>
        <taxon>Methanobacteriota</taxon>
        <taxon>Stenosarchaea group</taxon>
        <taxon>Halobacteria</taxon>
        <taxon>Halobacteriales</taxon>
        <taxon>Haloferacaceae</taxon>
    </lineage>
</organism>
<name>A0A1G9WGC2_9EURY</name>
<keyword evidence="1" id="KW-0472">Membrane</keyword>
<gene>
    <name evidence="2" type="ORF">SAMN04487949_2739</name>
</gene>
<proteinExistence type="predicted"/>
<dbReference type="Proteomes" id="UP000199451">
    <property type="component" value="Unassembled WGS sequence"/>
</dbReference>
<feature type="transmembrane region" description="Helical" evidence="1">
    <location>
        <begin position="178"/>
        <end position="197"/>
    </location>
</feature>
<evidence type="ECO:0000313" key="3">
    <source>
        <dbReference type="Proteomes" id="UP000199451"/>
    </source>
</evidence>
<keyword evidence="1" id="KW-1133">Transmembrane helix</keyword>
<feature type="transmembrane region" description="Helical" evidence="1">
    <location>
        <begin position="217"/>
        <end position="239"/>
    </location>
</feature>